<name>A0A381YTB3_9ZZZZ</name>
<dbReference type="PRINTS" id="PR01210">
    <property type="entry name" value="GGTRANSPTASE"/>
</dbReference>
<feature type="non-terminal residue" evidence="1">
    <location>
        <position position="387"/>
    </location>
</feature>
<reference evidence="1" key="1">
    <citation type="submission" date="2018-05" db="EMBL/GenBank/DDBJ databases">
        <authorList>
            <person name="Lanie J.A."/>
            <person name="Ng W.-L."/>
            <person name="Kazmierczak K.M."/>
            <person name="Andrzejewski T.M."/>
            <person name="Davidsen T.M."/>
            <person name="Wayne K.J."/>
            <person name="Tettelin H."/>
            <person name="Glass J.I."/>
            <person name="Rusch D."/>
            <person name="Podicherti R."/>
            <person name="Tsui H.-C.T."/>
            <person name="Winkler M.E."/>
        </authorList>
    </citation>
    <scope>NUCLEOTIDE SEQUENCE</scope>
</reference>
<dbReference type="AlphaFoldDB" id="A0A381YTB3"/>
<dbReference type="InterPro" id="IPR043137">
    <property type="entry name" value="GGT_ssub_C"/>
</dbReference>
<organism evidence="1">
    <name type="scientific">marine metagenome</name>
    <dbReference type="NCBI Taxonomy" id="408172"/>
    <lineage>
        <taxon>unclassified sequences</taxon>
        <taxon>metagenomes</taxon>
        <taxon>ecological metagenomes</taxon>
    </lineage>
</organism>
<sequence>MVVSGHKEATKAGIKILKNGGNAMDAAIATAATLAVAIPNMNGLGGDSIALWYDSKKYKITVINGSGKSPLKASKKYFNSKGLKKIPRRGALSISVPGVVHAWETALKKYGKKNLKTILENAINLAENGIVIDQYLKNFFEGKVYRNLIKNNKNLTDIFGCRKNFKIGSKFKQKNLAKTLRTLSKEGSRSFYKGKISKIIVEDIRKQGSIITSQDFKNHSTLIQKPISTSYLNKKIFVAPPNSQGLALISLCNLFKFIKNDKDKTNISDYLKNKKIAFKFRDLYCVDPSTSKINQKIIYNTNKNYLKKISGDTSTLVVVDKQGNAVSWVQSLFEEFGSGVVSSRSGVIFHNRLYLEKVSGNYDNFLIPNKRPFHTLCPSIVLNQNKL</sequence>
<dbReference type="SUPFAM" id="SSF56235">
    <property type="entry name" value="N-terminal nucleophile aminohydrolases (Ntn hydrolases)"/>
    <property type="match status" value="1"/>
</dbReference>
<proteinExistence type="predicted"/>
<dbReference type="PANTHER" id="PTHR43881">
    <property type="entry name" value="GAMMA-GLUTAMYLTRANSPEPTIDASE (AFU_ORTHOLOGUE AFUA_4G13580)"/>
    <property type="match status" value="1"/>
</dbReference>
<dbReference type="EMBL" id="UINC01019012">
    <property type="protein sequence ID" value="SVA80276.1"/>
    <property type="molecule type" value="Genomic_DNA"/>
</dbReference>
<evidence type="ECO:0008006" key="2">
    <source>
        <dbReference type="Google" id="ProtNLM"/>
    </source>
</evidence>
<dbReference type="InterPro" id="IPR052896">
    <property type="entry name" value="GGT-like_enzyme"/>
</dbReference>
<dbReference type="Pfam" id="PF01019">
    <property type="entry name" value="G_glu_transpept"/>
    <property type="match status" value="1"/>
</dbReference>
<accession>A0A381YTB3</accession>
<dbReference type="InterPro" id="IPR029055">
    <property type="entry name" value="Ntn_hydrolases_N"/>
</dbReference>
<dbReference type="PANTHER" id="PTHR43881:SF1">
    <property type="entry name" value="GAMMA-GLUTAMYLTRANSPEPTIDASE (AFU_ORTHOLOGUE AFUA_4G13580)"/>
    <property type="match status" value="1"/>
</dbReference>
<evidence type="ECO:0000313" key="1">
    <source>
        <dbReference type="EMBL" id="SVA80276.1"/>
    </source>
</evidence>
<dbReference type="Gene3D" id="1.10.246.230">
    <property type="match status" value="1"/>
</dbReference>
<dbReference type="Gene3D" id="3.60.20.40">
    <property type="match status" value="1"/>
</dbReference>
<gene>
    <name evidence="1" type="ORF">METZ01_LOCUS133130</name>
</gene>
<feature type="non-terminal residue" evidence="1">
    <location>
        <position position="1"/>
    </location>
</feature>
<protein>
    <recommendedName>
        <fullName evidence="2">Gamma-glutamyltransferase</fullName>
    </recommendedName>
</protein>